<dbReference type="InParanoid" id="A0A401GIM5"/>
<dbReference type="GO" id="GO:1990071">
    <property type="term" value="C:TRAPPII protein complex"/>
    <property type="evidence" value="ECO:0007669"/>
    <property type="project" value="InterPro"/>
</dbReference>
<dbReference type="InterPro" id="IPR022233">
    <property type="entry name" value="TRAPPC10/Trs130_C"/>
</dbReference>
<dbReference type="PANTHER" id="PTHR13251:SF3">
    <property type="entry name" value="TRAFFICKING PROTEIN PARTICLE COMPLEX SUBUNIT 10"/>
    <property type="match status" value="1"/>
</dbReference>
<evidence type="ECO:0000259" key="5">
    <source>
        <dbReference type="Pfam" id="PF23036"/>
    </source>
</evidence>
<dbReference type="EMBL" id="BFAD01000004">
    <property type="protein sequence ID" value="GBE82036.1"/>
    <property type="molecule type" value="Genomic_DNA"/>
</dbReference>
<dbReference type="GO" id="GO:0005829">
    <property type="term" value="C:cytosol"/>
    <property type="evidence" value="ECO:0007669"/>
    <property type="project" value="GOC"/>
</dbReference>
<organism evidence="7 8">
    <name type="scientific">Sparassis crispa</name>
    <dbReference type="NCBI Taxonomy" id="139825"/>
    <lineage>
        <taxon>Eukaryota</taxon>
        <taxon>Fungi</taxon>
        <taxon>Dikarya</taxon>
        <taxon>Basidiomycota</taxon>
        <taxon>Agaricomycotina</taxon>
        <taxon>Agaricomycetes</taxon>
        <taxon>Polyporales</taxon>
        <taxon>Sparassidaceae</taxon>
        <taxon>Sparassis</taxon>
    </lineage>
</organism>
<dbReference type="GO" id="GO:0034498">
    <property type="term" value="P:early endosome to Golgi transport"/>
    <property type="evidence" value="ECO:0007669"/>
    <property type="project" value="TreeGrafter"/>
</dbReference>
<feature type="domain" description="DUF7077" evidence="6">
    <location>
        <begin position="711"/>
        <end position="818"/>
    </location>
</feature>
<evidence type="ECO:0000259" key="6">
    <source>
        <dbReference type="Pfam" id="PF23274"/>
    </source>
</evidence>
<evidence type="ECO:0000256" key="2">
    <source>
        <dbReference type="ARBA" id="ARBA00022448"/>
    </source>
</evidence>
<dbReference type="InterPro" id="IPR055505">
    <property type="entry name" value="DUF7077"/>
</dbReference>
<dbReference type="Pfam" id="PF12584">
    <property type="entry name" value="TRAPPC10"/>
    <property type="match status" value="1"/>
</dbReference>
<feature type="domain" description="TRAPPC10/Trs130 C-terminal" evidence="4">
    <location>
        <begin position="1023"/>
        <end position="1168"/>
    </location>
</feature>
<dbReference type="InterPro" id="IPR056913">
    <property type="entry name" value="TRAPPC10/Trs130_N"/>
</dbReference>
<feature type="domain" description="TRAPPC10/Trs130 N-terminal" evidence="5">
    <location>
        <begin position="6"/>
        <end position="319"/>
    </location>
</feature>
<dbReference type="Pfam" id="PF23036">
    <property type="entry name" value="TRAPPC10_1st"/>
    <property type="match status" value="1"/>
</dbReference>
<gene>
    <name evidence="7" type="ORF">SCP_0404120</name>
</gene>
<comment type="caution">
    <text evidence="7">The sequence shown here is derived from an EMBL/GenBank/DDBJ whole genome shotgun (WGS) entry which is preliminary data.</text>
</comment>
<accession>A0A401GIM5</accession>
<keyword evidence="8" id="KW-1185">Reference proteome</keyword>
<dbReference type="AlphaFoldDB" id="A0A401GIM5"/>
<keyword evidence="2" id="KW-0813">Transport</keyword>
<name>A0A401GIM5_9APHY</name>
<evidence type="ECO:0000256" key="1">
    <source>
        <dbReference type="ARBA" id="ARBA00004555"/>
    </source>
</evidence>
<dbReference type="PANTHER" id="PTHR13251">
    <property type="entry name" value="EPILEPSY HOLOPROSENCEPHALY CANDIDATE 1/TMEM1"/>
    <property type="match status" value="1"/>
</dbReference>
<evidence type="ECO:0000256" key="3">
    <source>
        <dbReference type="ARBA" id="ARBA00023034"/>
    </source>
</evidence>
<protein>
    <recommendedName>
        <fullName evidence="9">Trafficking protein particle complex subunit 10</fullName>
    </recommendedName>
</protein>
<evidence type="ECO:0000259" key="4">
    <source>
        <dbReference type="Pfam" id="PF12584"/>
    </source>
</evidence>
<sequence>MPSASQRVLVTYAAPAVFLSTDHWKQLYAALLSQLPLRNIHWKSPSRPTIRTIQELDVKFVASESFRDEPSSQVPQTLLEKPLLNLYIVACEDNETYKNSVKRQIRDWHASVSQRKNQEWLIIHIVRPEGKATQGRMFQMKASVLDRIRADFNADKRDRCVQLVWATDYESPTAWAELISKVKEGILSAFDSALTQREEEVKRSEGQRQMPGWNFCTFFILKESLAMSFEGMNLFEDALQQYNELEAAFFQVLREKNLSWFGALISPNPKDDSLPLLSVAKKPYRDLILANSISVFDFRTYLLARQCNILSKLGDVVEIGSKAVTFLSNFGRRLREIDDTLPAFFVESWTYSSALSVVEQCDTWASKHQMDKAGLARFSAVKGELLDLARQQLDVIGIKVGYLPCRPPFTIPFPLERTTGSNAQEKRNSQSISCGDLLSSLHDKETFYDLYVQITNRAIELYASAGRRKFALKLHGSLAALDVHRNRLSSSFQTYKSLPAHYAPHGWTSLEAFMLTHALNVHASAKQTKDVDWIHLVLEFLKAYVEDIGKDLLTDEADRRSYVSGLFSGLVEAAEGLQSDMFQLDHPAISISVADKNARLAETRDGALVDVLVHNHLPCDLPIDEVTIIVIGREGTKLSFSEKPGALASGSTKLTLFCPSSASGTYALHSSQIKIARLVLQWKDNMISTWIKQQSVFKRLPSLVRIPKDLHALDVRLRQPPRIELGTPPCIMVIIRTGRNDISTVTLKLSAPSGIRFHFADTSLETEQDATVHSTDASVTLTDVGNGKAVVMSIPHSDASSLQFMRVNISVEYVTSAEPTITRILKLGRVVATGLPVTINVEDFFRGTRLFTRFTLSTTSHQHIRIRCTRLQPIKYDADGVKITSCLSQKPAIVTITPNQPGKFLFQLDSARGQGRESLQLQIEYRMLREEVESLVDLSVQQVLLESPSLEPHCDELIDKVIQALEGDAKWIELYSITGELVVPGLPDEEGEVGAALHRLKEILSMDRSGQFTFGEWREVIIPVDVPRMHILAAARLQILPNPFSTVSVGKVPRLFAGQPISAVVSVTTSFHWAPAEDSNNETYHLRYDIEEMTQDWLVCGRKRGDFIAKDGQTFTIAITLIALHHGELALPKVGITALPIPGEMRMRSMVLPSCETYQLHGAERVLVSPRGGRSTFVVSMGQEGVVA</sequence>
<dbReference type="GeneID" id="38778953"/>
<dbReference type="STRING" id="139825.A0A401GIM5"/>
<comment type="subcellular location">
    <subcellularLocation>
        <location evidence="1">Golgi apparatus</location>
    </subcellularLocation>
</comment>
<dbReference type="Pfam" id="PF23274">
    <property type="entry name" value="DUF7077"/>
    <property type="match status" value="1"/>
</dbReference>
<keyword evidence="3" id="KW-0333">Golgi apparatus</keyword>
<dbReference type="RefSeq" id="XP_027612949.1">
    <property type="nucleotide sequence ID" value="XM_027757148.1"/>
</dbReference>
<evidence type="ECO:0000313" key="7">
    <source>
        <dbReference type="EMBL" id="GBE82036.1"/>
    </source>
</evidence>
<dbReference type="GO" id="GO:0006891">
    <property type="term" value="P:intra-Golgi vesicle-mediated transport"/>
    <property type="evidence" value="ECO:0007669"/>
    <property type="project" value="TreeGrafter"/>
</dbReference>
<evidence type="ECO:0008006" key="9">
    <source>
        <dbReference type="Google" id="ProtNLM"/>
    </source>
</evidence>
<evidence type="ECO:0000313" key="8">
    <source>
        <dbReference type="Proteomes" id="UP000287166"/>
    </source>
</evidence>
<reference evidence="7 8" key="1">
    <citation type="journal article" date="2018" name="Sci. Rep.">
        <title>Genome sequence of the cauliflower mushroom Sparassis crispa (Hanabiratake) and its association with beneficial usage.</title>
        <authorList>
            <person name="Kiyama R."/>
            <person name="Furutani Y."/>
            <person name="Kawaguchi K."/>
            <person name="Nakanishi T."/>
        </authorList>
    </citation>
    <scope>NUCLEOTIDE SEQUENCE [LARGE SCALE GENOMIC DNA]</scope>
</reference>
<dbReference type="OrthoDB" id="10256906at2759"/>
<dbReference type="InterPro" id="IPR045126">
    <property type="entry name" value="TRAPPC10/Trs130"/>
</dbReference>
<dbReference type="Proteomes" id="UP000287166">
    <property type="component" value="Unassembled WGS sequence"/>
</dbReference>
<proteinExistence type="predicted"/>